<keyword evidence="8" id="KW-1185">Reference proteome</keyword>
<comment type="subcellular location">
    <subcellularLocation>
        <location evidence="1">Membrane</location>
        <topology evidence="1">Multi-pass membrane protein</topology>
    </subcellularLocation>
</comment>
<dbReference type="Proteomes" id="UP000223071">
    <property type="component" value="Unassembled WGS sequence"/>
</dbReference>
<dbReference type="PANTHER" id="PTHR31310">
    <property type="match status" value="1"/>
</dbReference>
<proteinExistence type="predicted"/>
<reference evidence="7 8" key="1">
    <citation type="submission" date="2017-09" db="EMBL/GenBank/DDBJ databases">
        <title>Sequencing the genomes of two abundant thermophiles in Great Basin hot springs: Thermocrinis jamiesonii and novel Chloroflexi Thermoflexus hugenholtzii.</title>
        <authorList>
            <person name="Hedlund B."/>
        </authorList>
    </citation>
    <scope>NUCLEOTIDE SEQUENCE [LARGE SCALE GENOMIC DNA]</scope>
    <source>
        <strain evidence="7 8">G233</strain>
    </source>
</reference>
<dbReference type="InterPro" id="IPR026841">
    <property type="entry name" value="Aur1/Ipt1"/>
</dbReference>
<feature type="transmembrane region" description="Helical" evidence="5">
    <location>
        <begin position="194"/>
        <end position="211"/>
    </location>
</feature>
<feature type="domain" description="Inositolphosphotransferase Aur1/Ipt1" evidence="6">
    <location>
        <begin position="55"/>
        <end position="233"/>
    </location>
</feature>
<evidence type="ECO:0000256" key="3">
    <source>
        <dbReference type="ARBA" id="ARBA00022989"/>
    </source>
</evidence>
<accession>A0A2A9HE14</accession>
<organism evidence="7 8">
    <name type="scientific">Tepidiforma thermophila (strain KCTC 52669 / CGMCC 1.13589 / G233)</name>
    <dbReference type="NCBI Taxonomy" id="2761530"/>
    <lineage>
        <taxon>Bacteria</taxon>
        <taxon>Bacillati</taxon>
        <taxon>Chloroflexota</taxon>
        <taxon>Tepidiformia</taxon>
        <taxon>Tepidiformales</taxon>
        <taxon>Tepidiformaceae</taxon>
        <taxon>Tepidiforma</taxon>
    </lineage>
</organism>
<feature type="transmembrane region" description="Helical" evidence="5">
    <location>
        <begin position="217"/>
        <end position="235"/>
    </location>
</feature>
<dbReference type="AlphaFoldDB" id="A0A2A9HE14"/>
<evidence type="ECO:0000256" key="5">
    <source>
        <dbReference type="SAM" id="Phobius"/>
    </source>
</evidence>
<dbReference type="Pfam" id="PF14378">
    <property type="entry name" value="PAP2_3"/>
    <property type="match status" value="1"/>
</dbReference>
<evidence type="ECO:0000313" key="7">
    <source>
        <dbReference type="EMBL" id="PFG73371.1"/>
    </source>
</evidence>
<dbReference type="InterPro" id="IPR052185">
    <property type="entry name" value="IPC_Synthase-Related"/>
</dbReference>
<keyword evidence="2 5" id="KW-0812">Transmembrane</keyword>
<dbReference type="GO" id="GO:0016020">
    <property type="term" value="C:membrane"/>
    <property type="evidence" value="ECO:0007669"/>
    <property type="project" value="UniProtKB-SubCell"/>
</dbReference>
<keyword evidence="4 5" id="KW-0472">Membrane</keyword>
<dbReference type="RefSeq" id="WP_098502830.1">
    <property type="nucleotide sequence ID" value="NZ_PDJQ01000001.1"/>
</dbReference>
<sequence length="263" mass="28628">MTHGGFRNGETLDARRAGLAAARELGIMFVAVIAYFAIRGFTEGAYDDALANARRVVDLEQLLGIHIEEELQELILGSHALVTLANWVYIWGHWPFIAAVAAWLVISHPAEYRAIRNAFLVSGSVGLVIFATFPVAPPRLFDPSFVDTVTEHSRAYRVLQPPALVNQYAALPSFHFGWNLLIGLGIVRCAQRRWLKAAGVAAPAAMGLATVLTANHYLLDLAAGAAIALAALYAVELARGRRFAPWAIRAWVRPLERVPADAA</sequence>
<evidence type="ECO:0000259" key="6">
    <source>
        <dbReference type="Pfam" id="PF14378"/>
    </source>
</evidence>
<protein>
    <submittedName>
        <fullName evidence="7">PAP2 superfamily protein</fullName>
    </submittedName>
</protein>
<dbReference type="PANTHER" id="PTHR31310:SF7">
    <property type="entry name" value="PA-PHOSPHATASE RELATED-FAMILY PROTEIN DDB_G0268928"/>
    <property type="match status" value="1"/>
</dbReference>
<evidence type="ECO:0000256" key="4">
    <source>
        <dbReference type="ARBA" id="ARBA00023136"/>
    </source>
</evidence>
<evidence type="ECO:0000256" key="1">
    <source>
        <dbReference type="ARBA" id="ARBA00004141"/>
    </source>
</evidence>
<feature type="transmembrane region" description="Helical" evidence="5">
    <location>
        <begin position="168"/>
        <end position="187"/>
    </location>
</feature>
<gene>
    <name evidence="7" type="ORF">A9A59_0566</name>
</gene>
<name>A0A2A9HE14_TEPT2</name>
<feature type="transmembrane region" description="Helical" evidence="5">
    <location>
        <begin position="88"/>
        <end position="106"/>
    </location>
</feature>
<comment type="caution">
    <text evidence="7">The sequence shown here is derived from an EMBL/GenBank/DDBJ whole genome shotgun (WGS) entry which is preliminary data.</text>
</comment>
<feature type="transmembrane region" description="Helical" evidence="5">
    <location>
        <begin position="21"/>
        <end position="38"/>
    </location>
</feature>
<keyword evidence="3 5" id="KW-1133">Transmembrane helix</keyword>
<dbReference type="EMBL" id="PDJQ01000001">
    <property type="protein sequence ID" value="PFG73371.1"/>
    <property type="molecule type" value="Genomic_DNA"/>
</dbReference>
<evidence type="ECO:0000313" key="8">
    <source>
        <dbReference type="Proteomes" id="UP000223071"/>
    </source>
</evidence>
<dbReference type="CDD" id="cd03386">
    <property type="entry name" value="PAP2_Aur1_like"/>
    <property type="match status" value="1"/>
</dbReference>
<feature type="transmembrane region" description="Helical" evidence="5">
    <location>
        <begin position="118"/>
        <end position="136"/>
    </location>
</feature>
<evidence type="ECO:0000256" key="2">
    <source>
        <dbReference type="ARBA" id="ARBA00022692"/>
    </source>
</evidence>